<organism evidence="1">
    <name type="scientific">hydrothermal vent metagenome</name>
    <dbReference type="NCBI Taxonomy" id="652676"/>
    <lineage>
        <taxon>unclassified sequences</taxon>
        <taxon>metagenomes</taxon>
        <taxon>ecological metagenomes</taxon>
    </lineage>
</organism>
<dbReference type="Pfam" id="PF19582">
    <property type="entry name" value="AdeT1_2"/>
    <property type="match status" value="1"/>
</dbReference>
<dbReference type="AlphaFoldDB" id="A0A160TBU7"/>
<dbReference type="Gene3D" id="3.40.190.170">
    <property type="entry name" value="Bacterial extracellular solute-binding protein, family 7"/>
    <property type="match status" value="1"/>
</dbReference>
<protein>
    <submittedName>
        <fullName evidence="1">AdeT</fullName>
    </submittedName>
</protein>
<dbReference type="EMBL" id="CZQC01000057">
    <property type="protein sequence ID" value="CUS41895.1"/>
    <property type="molecule type" value="Genomic_DNA"/>
</dbReference>
<name>A0A160TBU7_9ZZZZ</name>
<dbReference type="InterPro" id="IPR038404">
    <property type="entry name" value="TRAP_DctP_sf"/>
</dbReference>
<evidence type="ECO:0000313" key="1">
    <source>
        <dbReference type="EMBL" id="CUS41895.1"/>
    </source>
</evidence>
<accession>A0A160TBU7</accession>
<sequence length="371" mass="41366">MRLIAIFTSIFISILSVSLHADDPDKALTSEQLSGQVMDQTQELSARILAFRQLYPDIQNTAPRSICVWDPVGKTGPIYNLAFDRSTLMMQLGISIDLKAYTNEGVLTEDLKAGQCDAALFTGLRARSFNRYTGTLDALGAVPDSKHLNLIMRAITSPKAADRMEEGQFVVMGYAPLGAVYLFVNDRSINTLADVAGKRFAVMDYDDQQVKMVARIGAQPVPTAIVNIGSKFNNRGVDIIPAPLVAYNVMELYKGLSNGGGIISYPFFQMTLQLVGHTDKFPKEFAQLIREEFMGLYFDIRTVINAQIGEIPDSVWIAVPEDKMPEYQSIMQRSRLRLRDEGYYDPDMLSLARKVRCKFEPASFECANPIE</sequence>
<proteinExistence type="predicted"/>
<reference evidence="1" key="1">
    <citation type="submission" date="2015-10" db="EMBL/GenBank/DDBJ databases">
        <authorList>
            <person name="Gilbert D.G."/>
        </authorList>
    </citation>
    <scope>NUCLEOTIDE SEQUENCE</scope>
</reference>
<gene>
    <name evidence="1" type="ORF">MGWOODY_Tha2287</name>
</gene>
<dbReference type="InterPro" id="IPR045758">
    <property type="entry name" value="AdeT1/2"/>
</dbReference>